<dbReference type="GO" id="GO:0015417">
    <property type="term" value="F:ABC-type polyamine transporter activity"/>
    <property type="evidence" value="ECO:0007669"/>
    <property type="project" value="UniProtKB-EC"/>
</dbReference>
<dbReference type="InterPro" id="IPR013611">
    <property type="entry name" value="Transp-assoc_OB_typ2"/>
</dbReference>
<dbReference type="SMART" id="SM00382">
    <property type="entry name" value="AAA"/>
    <property type="match status" value="1"/>
</dbReference>
<dbReference type="PROSITE" id="PS50893">
    <property type="entry name" value="ABC_TRANSPORTER_2"/>
    <property type="match status" value="1"/>
</dbReference>
<dbReference type="GO" id="GO:0005524">
    <property type="term" value="F:ATP binding"/>
    <property type="evidence" value="ECO:0007669"/>
    <property type="project" value="UniProtKB-KW"/>
</dbReference>
<keyword evidence="6 8" id="KW-1278">Translocase</keyword>
<name>A0A5B9DU71_9HYPH</name>
<organism evidence="9 10">
    <name type="scientific">Paradevosia tibetensis</name>
    <dbReference type="NCBI Taxonomy" id="1447062"/>
    <lineage>
        <taxon>Bacteria</taxon>
        <taxon>Pseudomonadati</taxon>
        <taxon>Pseudomonadota</taxon>
        <taxon>Alphaproteobacteria</taxon>
        <taxon>Hyphomicrobiales</taxon>
        <taxon>Devosiaceae</taxon>
        <taxon>Paradevosia</taxon>
    </lineage>
</organism>
<evidence type="ECO:0000256" key="5">
    <source>
        <dbReference type="ARBA" id="ARBA00022840"/>
    </source>
</evidence>
<reference evidence="9 10" key="1">
    <citation type="journal article" date="2015" name="Int. J. Syst. Evol. Microbiol.">
        <title>Youhaiella tibetensis gen. nov., sp. nov., isolated from subsurface sediment.</title>
        <authorList>
            <person name="Wang Y.X."/>
            <person name="Huang F.Q."/>
            <person name="Nogi Y."/>
            <person name="Pang S.J."/>
            <person name="Wang P.K."/>
            <person name="Lv J."/>
        </authorList>
    </citation>
    <scope>NUCLEOTIDE SEQUENCE [LARGE SCALE GENOMIC DNA]</scope>
    <source>
        <strain evidence="10">fig4</strain>
    </source>
</reference>
<dbReference type="GO" id="GO:0043190">
    <property type="term" value="C:ATP-binding cassette (ABC) transporter complex"/>
    <property type="evidence" value="ECO:0007669"/>
    <property type="project" value="InterPro"/>
</dbReference>
<evidence type="ECO:0000256" key="6">
    <source>
        <dbReference type="ARBA" id="ARBA00022967"/>
    </source>
</evidence>
<sequence length="380" mass="42178">MAKKPQLAVDTRPWRDPNAKPFVRIKNVTKKFGDVAAVADVSLDIYKSELFCLLGGSGSGKSTLLRMLAGFEEPTSGTIEIDGQDMTGVPPYQRPVNMMFQSYALFPHMSVEKNIAYGLKREGMPKDEIAARVEELLRLVKLEPYAQRRPHQLSGGQRQRVALARALAKRPKLLLLDEPLGALDKKLREETQFELVKIQETLGVTFIVVTHDQEEAMSLATRIGVMNQGEIAMIGEPADVYEFPNSRFVAGFIGSVNMFEGVVTEDEADHVRIRSAEAGCDIYVDHGVDCAPDQILWYAIRPEKITLTRERPEGDANIAKGIVEDIAYLGDMSVFQVKLDSGQYMRVTKANSERGDPNAIKWDEEVYAQWSGGAGSVLTV</sequence>
<dbReference type="InterPro" id="IPR017871">
    <property type="entry name" value="ABC_transporter-like_CS"/>
</dbReference>
<dbReference type="Pfam" id="PF08402">
    <property type="entry name" value="TOBE_2"/>
    <property type="match status" value="1"/>
</dbReference>
<evidence type="ECO:0000256" key="3">
    <source>
        <dbReference type="ARBA" id="ARBA00022519"/>
    </source>
</evidence>
<dbReference type="Gene3D" id="2.40.50.100">
    <property type="match status" value="1"/>
</dbReference>
<keyword evidence="2 8" id="KW-1003">Cell membrane</keyword>
<dbReference type="PANTHER" id="PTHR42781">
    <property type="entry name" value="SPERMIDINE/PUTRESCINE IMPORT ATP-BINDING PROTEIN POTA"/>
    <property type="match status" value="1"/>
</dbReference>
<dbReference type="RefSeq" id="WP_049706848.1">
    <property type="nucleotide sequence ID" value="NZ_BMFM01000001.1"/>
</dbReference>
<dbReference type="PANTHER" id="PTHR42781:SF5">
    <property type="entry name" value="PUTRESCINE TRANSPORT ATP-BINDING PROTEIN POTG"/>
    <property type="match status" value="1"/>
</dbReference>
<dbReference type="SUPFAM" id="SSF50331">
    <property type="entry name" value="MOP-like"/>
    <property type="match status" value="1"/>
</dbReference>
<evidence type="ECO:0000256" key="1">
    <source>
        <dbReference type="ARBA" id="ARBA00022448"/>
    </source>
</evidence>
<dbReference type="InterPro" id="IPR027417">
    <property type="entry name" value="P-loop_NTPase"/>
</dbReference>
<keyword evidence="4 8" id="KW-0547">Nucleotide-binding</keyword>
<dbReference type="SUPFAM" id="SSF52540">
    <property type="entry name" value="P-loop containing nucleoside triphosphate hydrolases"/>
    <property type="match status" value="1"/>
</dbReference>
<keyword evidence="10" id="KW-1185">Reference proteome</keyword>
<comment type="catalytic activity">
    <reaction evidence="8">
        <text>ATP + H2O + polyamine-[polyamine-binding protein]Side 1 = ADP + phosphate + polyamineSide 2 + [polyamine-binding protein]Side 1.</text>
        <dbReference type="EC" id="7.6.2.11"/>
    </reaction>
</comment>
<evidence type="ECO:0000313" key="9">
    <source>
        <dbReference type="EMBL" id="QEE22319.1"/>
    </source>
</evidence>
<dbReference type="Proteomes" id="UP000321062">
    <property type="component" value="Chromosome"/>
</dbReference>
<dbReference type="PROSITE" id="PS00211">
    <property type="entry name" value="ABC_TRANSPORTER_1"/>
    <property type="match status" value="1"/>
</dbReference>
<evidence type="ECO:0000256" key="8">
    <source>
        <dbReference type="RuleBase" id="RU364083"/>
    </source>
</evidence>
<dbReference type="InterPro" id="IPR050093">
    <property type="entry name" value="ABC_SmlMolc_Importer"/>
</dbReference>
<keyword evidence="7 8" id="KW-0472">Membrane</keyword>
<evidence type="ECO:0000256" key="7">
    <source>
        <dbReference type="ARBA" id="ARBA00023136"/>
    </source>
</evidence>
<dbReference type="EMBL" id="CP041690">
    <property type="protein sequence ID" value="QEE22319.1"/>
    <property type="molecule type" value="Genomic_DNA"/>
</dbReference>
<evidence type="ECO:0000256" key="4">
    <source>
        <dbReference type="ARBA" id="ARBA00022741"/>
    </source>
</evidence>
<dbReference type="InterPro" id="IPR003593">
    <property type="entry name" value="AAA+_ATPase"/>
</dbReference>
<dbReference type="InterPro" id="IPR005893">
    <property type="entry name" value="PotA-like"/>
</dbReference>
<evidence type="ECO:0000313" key="10">
    <source>
        <dbReference type="Proteomes" id="UP000321062"/>
    </source>
</evidence>
<dbReference type="GO" id="GO:0015847">
    <property type="term" value="P:putrescine transport"/>
    <property type="evidence" value="ECO:0007669"/>
    <property type="project" value="UniProtKB-ARBA"/>
</dbReference>
<dbReference type="FunFam" id="3.40.50.300:FF:000133">
    <property type="entry name" value="Spermidine/putrescine import ATP-binding protein PotA"/>
    <property type="match status" value="1"/>
</dbReference>
<accession>A0A5B9DU71</accession>
<keyword evidence="3" id="KW-0997">Cell inner membrane</keyword>
<comment type="function">
    <text evidence="8">Part of the ABC transporter complex PotABCD involved in spermidine/putrescine import. Responsible for energy coupling to the transport system.</text>
</comment>
<keyword evidence="5 8" id="KW-0067">ATP-binding</keyword>
<dbReference type="NCBIfam" id="TIGR01187">
    <property type="entry name" value="potA"/>
    <property type="match status" value="1"/>
</dbReference>
<dbReference type="EC" id="7.6.2.11" evidence="8"/>
<proteinExistence type="inferred from homology"/>
<keyword evidence="1 8" id="KW-0813">Transport</keyword>
<dbReference type="KEGG" id="yti:FNA67_20090"/>
<dbReference type="InterPro" id="IPR008995">
    <property type="entry name" value="Mo/tungstate-bd_C_term_dom"/>
</dbReference>
<dbReference type="InterPro" id="IPR003439">
    <property type="entry name" value="ABC_transporter-like_ATP-bd"/>
</dbReference>
<comment type="similarity">
    <text evidence="8">Belongs to the ABC transporter superfamily. Spermidine/putrescine importer (TC 3.A.1.11.1) family.</text>
</comment>
<dbReference type="Gene3D" id="3.40.50.300">
    <property type="entry name" value="P-loop containing nucleotide triphosphate hydrolases"/>
    <property type="match status" value="1"/>
</dbReference>
<protein>
    <recommendedName>
        <fullName evidence="8">Spermidine/putrescine import ATP-binding protein PotA</fullName>
        <ecNumber evidence="8">7.6.2.11</ecNumber>
    </recommendedName>
</protein>
<gene>
    <name evidence="8 9" type="primary">potA</name>
    <name evidence="9" type="ORF">FNA67_20090</name>
</gene>
<dbReference type="AlphaFoldDB" id="A0A5B9DU71"/>
<comment type="subunit">
    <text evidence="8">The complex is composed of two ATP-binding proteins (PotA), two transmembrane proteins (PotB and PotC) and a solute-binding protein (PotD).</text>
</comment>
<dbReference type="GO" id="GO:0016887">
    <property type="term" value="F:ATP hydrolysis activity"/>
    <property type="evidence" value="ECO:0007669"/>
    <property type="project" value="InterPro"/>
</dbReference>
<dbReference type="Pfam" id="PF00005">
    <property type="entry name" value="ABC_tran"/>
    <property type="match status" value="1"/>
</dbReference>
<dbReference type="OrthoDB" id="9802264at2"/>
<evidence type="ECO:0000256" key="2">
    <source>
        <dbReference type="ARBA" id="ARBA00022475"/>
    </source>
</evidence>